<dbReference type="Proteomes" id="UP001642409">
    <property type="component" value="Unassembled WGS sequence"/>
</dbReference>
<dbReference type="EMBL" id="CATOUU010000380">
    <property type="protein sequence ID" value="CAI9927275.1"/>
    <property type="molecule type" value="Genomic_DNA"/>
</dbReference>
<accession>A0AA86NW28</accession>
<comment type="caution">
    <text evidence="2">The sequence shown here is derived from an EMBL/GenBank/DDBJ whole genome shotgun (WGS) entry which is preliminary data.</text>
</comment>
<name>A0AA86NW28_9EUKA</name>
<sequence length="374" mass="43323">MGCGNTNQQAEQEADIQNIWETVQEIPAVAYRSCLSQHFHPEQLVTDFITLCQGQQLKTYYTYDTSAQMPQEEKDMPEFSSASSVNAVNVKNISKIVQTKQDTEQNDLLYLEAVESARGHEASDTNPLRNVLTKRFMNGFKPRTNGMKRTKLQFREVFKLIKQDLPYVTESDLFSVYAYLTQPAGSAQMSTKAMFTDFKKNGIQLNLIDIRTYLTLHFIMSPEQLRKAIKDPLYILFYASDCWFNRAVQFPQFMKNVTKHFPSLSKKLIQNFKRDEVIIKKNDFELSIILPLRELIEDNQVIDIIPVFGVESKKIQQFMNAEKEQYKQHLEEIDAQINMFTKQMTGSTTFCILNRSYGNVVGDEKINIDEIEDM</sequence>
<evidence type="ECO:0000313" key="3">
    <source>
        <dbReference type="EMBL" id="CAL5972292.1"/>
    </source>
</evidence>
<evidence type="ECO:0000256" key="1">
    <source>
        <dbReference type="SAM" id="Coils"/>
    </source>
</evidence>
<keyword evidence="4" id="KW-1185">Reference proteome</keyword>
<reference evidence="2" key="1">
    <citation type="submission" date="2023-06" db="EMBL/GenBank/DDBJ databases">
        <authorList>
            <person name="Kurt Z."/>
        </authorList>
    </citation>
    <scope>NUCLEOTIDE SEQUENCE</scope>
</reference>
<dbReference type="EMBL" id="CAXDID020000003">
    <property type="protein sequence ID" value="CAL5972292.1"/>
    <property type="molecule type" value="Genomic_DNA"/>
</dbReference>
<dbReference type="AlphaFoldDB" id="A0AA86NW28"/>
<evidence type="ECO:0000313" key="4">
    <source>
        <dbReference type="Proteomes" id="UP001642409"/>
    </source>
</evidence>
<proteinExistence type="predicted"/>
<feature type="coiled-coil region" evidence="1">
    <location>
        <begin position="316"/>
        <end position="343"/>
    </location>
</feature>
<keyword evidence="1" id="KW-0175">Coiled coil</keyword>
<protein>
    <submittedName>
        <fullName evidence="2">Uncharacterized protein</fullName>
    </submittedName>
</protein>
<evidence type="ECO:0000313" key="2">
    <source>
        <dbReference type="EMBL" id="CAI9927275.1"/>
    </source>
</evidence>
<gene>
    <name evidence="2" type="ORF">HINF_LOCUS14920</name>
    <name evidence="3" type="ORF">HINF_LOCUS1832</name>
</gene>
<reference evidence="3 4" key="2">
    <citation type="submission" date="2024-07" db="EMBL/GenBank/DDBJ databases">
        <authorList>
            <person name="Akdeniz Z."/>
        </authorList>
    </citation>
    <scope>NUCLEOTIDE SEQUENCE [LARGE SCALE GENOMIC DNA]</scope>
</reference>
<organism evidence="2">
    <name type="scientific">Hexamita inflata</name>
    <dbReference type="NCBI Taxonomy" id="28002"/>
    <lineage>
        <taxon>Eukaryota</taxon>
        <taxon>Metamonada</taxon>
        <taxon>Diplomonadida</taxon>
        <taxon>Hexamitidae</taxon>
        <taxon>Hexamitinae</taxon>
        <taxon>Hexamita</taxon>
    </lineage>
</organism>